<dbReference type="SMART" id="SM00452">
    <property type="entry name" value="STI"/>
    <property type="match status" value="1"/>
</dbReference>
<evidence type="ECO:0000259" key="7">
    <source>
        <dbReference type="Pfam" id="PF00346"/>
    </source>
</evidence>
<dbReference type="GO" id="GO:0016651">
    <property type="term" value="F:oxidoreductase activity, acting on NAD(P)H"/>
    <property type="evidence" value="ECO:0007669"/>
    <property type="project" value="InterPro"/>
</dbReference>
<gene>
    <name evidence="8" type="ORF">DEO72_LG10g2492</name>
</gene>
<protein>
    <submittedName>
        <fullName evidence="8">NADH dehydrogenase I subunit 7</fullName>
    </submittedName>
</protein>
<evidence type="ECO:0000256" key="6">
    <source>
        <dbReference type="RuleBase" id="RU003685"/>
    </source>
</evidence>
<dbReference type="GO" id="GO:0048038">
    <property type="term" value="F:quinone binding"/>
    <property type="evidence" value="ECO:0007669"/>
    <property type="project" value="InterPro"/>
</dbReference>
<comment type="similarity">
    <text evidence="1 6">Belongs to the complex I 49 kDa subunit family.</text>
</comment>
<dbReference type="PANTHER" id="PTHR11993">
    <property type="entry name" value="NADH-UBIQUINONE OXIDOREDUCTASE 49 KDA SUBUNIT"/>
    <property type="match status" value="1"/>
</dbReference>
<dbReference type="SUPFAM" id="SSF50386">
    <property type="entry name" value="STI-like"/>
    <property type="match status" value="1"/>
</dbReference>
<dbReference type="InterPro" id="IPR014029">
    <property type="entry name" value="NADH_UbQ_OxRdtase_49kDa_CS"/>
</dbReference>
<keyword evidence="9" id="KW-1185">Reference proteome</keyword>
<dbReference type="SUPFAM" id="SSF56762">
    <property type="entry name" value="HydB/Nqo4-like"/>
    <property type="match status" value="1"/>
</dbReference>
<dbReference type="Pfam" id="PF00197">
    <property type="entry name" value="Kunitz_legume"/>
    <property type="match status" value="1"/>
</dbReference>
<reference evidence="8 9" key="1">
    <citation type="submission" date="2019-04" db="EMBL/GenBank/DDBJ databases">
        <title>An improved genome assembly and genetic linkage map for asparagus bean, Vigna unguiculata ssp. sesquipedialis.</title>
        <authorList>
            <person name="Xia Q."/>
            <person name="Zhang R."/>
            <person name="Dong Y."/>
        </authorList>
    </citation>
    <scope>NUCLEOTIDE SEQUENCE [LARGE SCALE GENOMIC DNA]</scope>
    <source>
        <tissue evidence="8">Leaf</tissue>
    </source>
</reference>
<dbReference type="EMBL" id="CP039354">
    <property type="protein sequence ID" value="QCE11259.1"/>
    <property type="molecule type" value="Genomic_DNA"/>
</dbReference>
<evidence type="ECO:0000313" key="8">
    <source>
        <dbReference type="EMBL" id="QCE11259.1"/>
    </source>
</evidence>
<keyword evidence="4 6" id="KW-0520">NAD</keyword>
<dbReference type="InterPro" id="IPR022885">
    <property type="entry name" value="NDH1_su_D/H"/>
</dbReference>
<evidence type="ECO:0000256" key="2">
    <source>
        <dbReference type="ARBA" id="ARBA00022448"/>
    </source>
</evidence>
<dbReference type="InterPro" id="IPR002160">
    <property type="entry name" value="Prot_inh_Kunz-lg"/>
</dbReference>
<dbReference type="PANTHER" id="PTHR11993:SF10">
    <property type="entry name" value="NADH DEHYDROGENASE [UBIQUINONE] IRON-SULFUR PROTEIN 2, MITOCHONDRIAL"/>
    <property type="match status" value="1"/>
</dbReference>
<keyword evidence="5" id="KW-0793">Thylakoid</keyword>
<dbReference type="GO" id="GO:0009535">
    <property type="term" value="C:chloroplast thylakoid membrane"/>
    <property type="evidence" value="ECO:0007669"/>
    <property type="project" value="TreeGrafter"/>
</dbReference>
<dbReference type="Gene3D" id="1.10.645.10">
    <property type="entry name" value="Cytochrome-c3 Hydrogenase, chain B"/>
    <property type="match status" value="1"/>
</dbReference>
<dbReference type="AlphaFoldDB" id="A0A4D6NFF1"/>
<evidence type="ECO:0000256" key="4">
    <source>
        <dbReference type="ARBA" id="ARBA00023027"/>
    </source>
</evidence>
<dbReference type="Gene3D" id="2.80.10.50">
    <property type="match status" value="1"/>
</dbReference>
<evidence type="ECO:0000256" key="3">
    <source>
        <dbReference type="ARBA" id="ARBA00022967"/>
    </source>
</evidence>
<dbReference type="InterPro" id="IPR011065">
    <property type="entry name" value="Kunitz_inhibitor_STI-like_sf"/>
</dbReference>
<dbReference type="Proteomes" id="UP000501690">
    <property type="component" value="Linkage Group LG10"/>
</dbReference>
<keyword evidence="3 6" id="KW-1278">Translocase</keyword>
<evidence type="ECO:0000256" key="1">
    <source>
        <dbReference type="ARBA" id="ARBA00005769"/>
    </source>
</evidence>
<dbReference type="GO" id="GO:0004866">
    <property type="term" value="F:endopeptidase inhibitor activity"/>
    <property type="evidence" value="ECO:0007669"/>
    <property type="project" value="InterPro"/>
</dbReference>
<dbReference type="InterPro" id="IPR001135">
    <property type="entry name" value="NADH_Q_OxRdtase_suD"/>
</dbReference>
<dbReference type="GO" id="GO:0051287">
    <property type="term" value="F:NAD binding"/>
    <property type="evidence" value="ECO:0007669"/>
    <property type="project" value="InterPro"/>
</dbReference>
<feature type="domain" description="NADH-quinone oxidoreductase subunit D" evidence="7">
    <location>
        <begin position="110"/>
        <end position="315"/>
    </location>
</feature>
<sequence>MGPHHPSMHGVLRLIVTLDGEDVIDCEPILGYLHRGMEKIAENRTIIQYLPYVTRWDYLATMFTEAITVNGPEQLGNIQVPKRASYIRVIMLELSRIASHLLWLGPFMADIGAQTPFFYIFRERELIYDLFEAATGMRMMHNFFRIGGVATDLPYGWIDKCYDFCDYFLTSIAEYQKLITRNPIFLERVEGVGVVDVKEVINWGLSGPMLRASGIQWDLRKVDNYECYEEFHWEVQWQKEGDSLARYLVRIGEMIESIKIIQQALEGLPGGPYENLEIRCFDREKEPEWNEFEYRFISKKSSPSFELPKQELYIAHCGSLQRRPWLAIFIRLLGHNVTADQVEHARPLLTFYSPSTTAQPVTDGYGVIVPNGARFHILPPTTIAGGIRRVKTNNETVALSVVRSPIETDKGEPITITSPYGTEYLSEGPVTISFEYSPYLGVASLEWTAVEGQRLGTVVKVRGYPNTLRGGYSIKSAGKNRYKLLFCRGVLCGNVVIINDYEGHWLLAVTQNEAYAFVLEQIRSTSSDSE</sequence>
<dbReference type="NCBIfam" id="NF004739">
    <property type="entry name" value="PRK06075.1"/>
    <property type="match status" value="1"/>
</dbReference>
<evidence type="ECO:0000313" key="9">
    <source>
        <dbReference type="Proteomes" id="UP000501690"/>
    </source>
</evidence>
<proteinExistence type="inferred from homology"/>
<dbReference type="Pfam" id="PF00346">
    <property type="entry name" value="Complex1_49kDa"/>
    <property type="match status" value="1"/>
</dbReference>
<dbReference type="PROSITE" id="PS00535">
    <property type="entry name" value="COMPLEX1_49K"/>
    <property type="match status" value="1"/>
</dbReference>
<keyword evidence="2 6" id="KW-0813">Transport</keyword>
<name>A0A4D6NFF1_VIGUN</name>
<accession>A0A4D6NFF1</accession>
<dbReference type="InterPro" id="IPR029014">
    <property type="entry name" value="NiFe-Hase_large"/>
</dbReference>
<evidence type="ECO:0000256" key="5">
    <source>
        <dbReference type="ARBA" id="ARBA00023078"/>
    </source>
</evidence>
<organism evidence="8 9">
    <name type="scientific">Vigna unguiculata</name>
    <name type="common">Cowpea</name>
    <dbReference type="NCBI Taxonomy" id="3917"/>
    <lineage>
        <taxon>Eukaryota</taxon>
        <taxon>Viridiplantae</taxon>
        <taxon>Streptophyta</taxon>
        <taxon>Embryophyta</taxon>
        <taxon>Tracheophyta</taxon>
        <taxon>Spermatophyta</taxon>
        <taxon>Magnoliopsida</taxon>
        <taxon>eudicotyledons</taxon>
        <taxon>Gunneridae</taxon>
        <taxon>Pentapetalae</taxon>
        <taxon>rosids</taxon>
        <taxon>fabids</taxon>
        <taxon>Fabales</taxon>
        <taxon>Fabaceae</taxon>
        <taxon>Papilionoideae</taxon>
        <taxon>50 kb inversion clade</taxon>
        <taxon>NPAAA clade</taxon>
        <taxon>indigoferoid/millettioid clade</taxon>
        <taxon>Phaseoleae</taxon>
        <taxon>Vigna</taxon>
    </lineage>
</organism>